<dbReference type="PANTHER" id="PTHR30557">
    <property type="entry name" value="THIAMINE BIOSYNTHESIS PROTEIN THIC"/>
    <property type="match status" value="1"/>
</dbReference>
<dbReference type="InterPro" id="IPR025747">
    <property type="entry name" value="ThiC-associated_dom"/>
</dbReference>
<dbReference type="GO" id="GO:0009228">
    <property type="term" value="P:thiamine biosynthetic process"/>
    <property type="evidence" value="ECO:0007669"/>
    <property type="project" value="InterPro"/>
</dbReference>
<organism evidence="2 3">
    <name type="scientific">Candidatus Aeolococcus gillhamiae</name>
    <dbReference type="NCBI Taxonomy" id="3127015"/>
    <lineage>
        <taxon>Bacteria</taxon>
        <taxon>Bacillati</taxon>
        <taxon>Candidatus Dormiibacterota</taxon>
        <taxon>Candidatus Dormibacteria</taxon>
        <taxon>Candidatus Aeolococcales</taxon>
        <taxon>Candidatus Aeolococcaceae</taxon>
        <taxon>Candidatus Aeolococcus</taxon>
    </lineage>
</organism>
<reference evidence="2 3" key="1">
    <citation type="journal article" date="2017" name="Nature">
        <title>Atmospheric trace gases support primary production in Antarctic desert surface soil.</title>
        <authorList>
            <person name="Ji M."/>
            <person name="Greening C."/>
            <person name="Vanwonterghem I."/>
            <person name="Carere C.R."/>
            <person name="Bay S.K."/>
            <person name="Steen J.A."/>
            <person name="Montgomery K."/>
            <person name="Lines T."/>
            <person name="Beardall J."/>
            <person name="van Dorst J."/>
            <person name="Snape I."/>
            <person name="Stott M.B."/>
            <person name="Hugenholtz P."/>
            <person name="Ferrari B.C."/>
        </authorList>
    </citation>
    <scope>NUCLEOTIDE SEQUENCE [LARGE SCALE GENOMIC DNA]</scope>
    <source>
        <strain evidence="2">RRmetagenome_bin12</strain>
    </source>
</reference>
<proteinExistence type="predicted"/>
<protein>
    <submittedName>
        <fullName evidence="2">Phosphomethylpyrimidine synthase ThiC</fullName>
    </submittedName>
</protein>
<dbReference type="Proteomes" id="UP000248724">
    <property type="component" value="Unassembled WGS sequence"/>
</dbReference>
<dbReference type="InterPro" id="IPR002817">
    <property type="entry name" value="ThiC/BzaA/B"/>
</dbReference>
<dbReference type="PANTHER" id="PTHR30557:SF1">
    <property type="entry name" value="PHOSPHOMETHYLPYRIMIDINE SYNTHASE, CHLOROPLASTIC"/>
    <property type="match status" value="1"/>
</dbReference>
<gene>
    <name evidence="2" type="ORF">DLM65_03830</name>
</gene>
<evidence type="ECO:0000313" key="3">
    <source>
        <dbReference type="Proteomes" id="UP000248724"/>
    </source>
</evidence>
<feature type="domain" description="ThiC-associated" evidence="1">
    <location>
        <begin position="7"/>
        <end position="74"/>
    </location>
</feature>
<evidence type="ECO:0000313" key="2">
    <source>
        <dbReference type="EMBL" id="PZR82464.1"/>
    </source>
</evidence>
<accession>A0A2W6AG50</accession>
<comment type="caution">
    <text evidence="2">The sequence shown here is derived from an EMBL/GenBank/DDBJ whole genome shotgun (WGS) entry which is preliminary data.</text>
</comment>
<feature type="non-terminal residue" evidence="2">
    <location>
        <position position="186"/>
    </location>
</feature>
<dbReference type="Pfam" id="PF13667">
    <property type="entry name" value="ThiC-associated"/>
    <property type="match status" value="1"/>
</dbReference>
<sequence>MESQTARRRKVYVDGAHGVRVPFTEIALEPSLSPAGPTHNRPVWLYDTSGPGSSPEAGLPPLRGHWIRVRDDVETYEGRARTLRDDGRAAVRRGSGAAGFATGGRGRPLRAQPGKTVTQLHYARRGEVTPEMEFVALREGVEAELVRSEVARGRAIIPANVNHPESEPMAIGRQFLVKINANIGNS</sequence>
<dbReference type="EMBL" id="QHBU01000071">
    <property type="protein sequence ID" value="PZR82464.1"/>
    <property type="molecule type" value="Genomic_DNA"/>
</dbReference>
<dbReference type="AlphaFoldDB" id="A0A2W6AG50"/>
<dbReference type="GO" id="GO:0051536">
    <property type="term" value="F:iron-sulfur cluster binding"/>
    <property type="evidence" value="ECO:0007669"/>
    <property type="project" value="InterPro"/>
</dbReference>
<dbReference type="Pfam" id="PF01964">
    <property type="entry name" value="ThiC_Rad_SAM"/>
    <property type="match status" value="1"/>
</dbReference>
<evidence type="ECO:0000259" key="1">
    <source>
        <dbReference type="Pfam" id="PF13667"/>
    </source>
</evidence>
<dbReference type="GO" id="GO:0005829">
    <property type="term" value="C:cytosol"/>
    <property type="evidence" value="ECO:0007669"/>
    <property type="project" value="TreeGrafter"/>
</dbReference>
<name>A0A2W6AG50_9BACT</name>